<evidence type="ECO:0000313" key="1">
    <source>
        <dbReference type="EMBL" id="PBL04284.1"/>
    </source>
</evidence>
<keyword evidence="2" id="KW-1185">Reference proteome</keyword>
<dbReference type="InParanoid" id="A0A2H3EY74"/>
<gene>
    <name evidence="1" type="ORF">ARMGADRAFT_1158124</name>
</gene>
<dbReference type="OMA" id="AHAILEF"/>
<proteinExistence type="predicted"/>
<dbReference type="AlphaFoldDB" id="A0A2H3EY74"/>
<dbReference type="STRING" id="47427.A0A2H3EY74"/>
<organism evidence="1 2">
    <name type="scientific">Armillaria gallica</name>
    <name type="common">Bulbous honey fungus</name>
    <name type="synonym">Armillaria bulbosa</name>
    <dbReference type="NCBI Taxonomy" id="47427"/>
    <lineage>
        <taxon>Eukaryota</taxon>
        <taxon>Fungi</taxon>
        <taxon>Dikarya</taxon>
        <taxon>Basidiomycota</taxon>
        <taxon>Agaricomycotina</taxon>
        <taxon>Agaricomycetes</taxon>
        <taxon>Agaricomycetidae</taxon>
        <taxon>Agaricales</taxon>
        <taxon>Marasmiineae</taxon>
        <taxon>Physalacriaceae</taxon>
        <taxon>Armillaria</taxon>
    </lineage>
</organism>
<dbReference type="EMBL" id="KZ293644">
    <property type="protein sequence ID" value="PBL04284.1"/>
    <property type="molecule type" value="Genomic_DNA"/>
</dbReference>
<reference evidence="2" key="1">
    <citation type="journal article" date="2017" name="Nat. Ecol. Evol.">
        <title>Genome expansion and lineage-specific genetic innovations in the forest pathogenic fungi Armillaria.</title>
        <authorList>
            <person name="Sipos G."/>
            <person name="Prasanna A.N."/>
            <person name="Walter M.C."/>
            <person name="O'Connor E."/>
            <person name="Balint B."/>
            <person name="Krizsan K."/>
            <person name="Kiss B."/>
            <person name="Hess J."/>
            <person name="Varga T."/>
            <person name="Slot J."/>
            <person name="Riley R."/>
            <person name="Boka B."/>
            <person name="Rigling D."/>
            <person name="Barry K."/>
            <person name="Lee J."/>
            <person name="Mihaltcheva S."/>
            <person name="LaButti K."/>
            <person name="Lipzen A."/>
            <person name="Waldron R."/>
            <person name="Moloney N.M."/>
            <person name="Sperisen C."/>
            <person name="Kredics L."/>
            <person name="Vagvoelgyi C."/>
            <person name="Patrignani A."/>
            <person name="Fitzpatrick D."/>
            <person name="Nagy I."/>
            <person name="Doyle S."/>
            <person name="Anderson J.B."/>
            <person name="Grigoriev I.V."/>
            <person name="Gueldener U."/>
            <person name="Muensterkoetter M."/>
            <person name="Nagy L.G."/>
        </authorList>
    </citation>
    <scope>NUCLEOTIDE SEQUENCE [LARGE SCALE GENOMIC DNA]</scope>
    <source>
        <strain evidence="2">Ar21-2</strain>
    </source>
</reference>
<dbReference type="OrthoDB" id="2954361at2759"/>
<dbReference type="Proteomes" id="UP000217790">
    <property type="component" value="Unassembled WGS sequence"/>
</dbReference>
<evidence type="ECO:0000313" key="2">
    <source>
        <dbReference type="Proteomes" id="UP000217790"/>
    </source>
</evidence>
<accession>A0A2H3EY74</accession>
<name>A0A2H3EY74_ARMGA</name>
<sequence length="227" mass="26411">MSSMQSCSVSRKWKAAVERVFATKHLKKTWLCFDPKPIKPRAGTNVRYGAYVEFQFYCLDPTDSAHAILEFYNYKNSIEEALGIGPSLERPNMIIPVRHQINDTVLPDVRYLPDSNFDSKLEVSFDWKGMYCHFFRELREVQKRLDERRVVIVPRMTSHSISLLESSISHDVRGERIRRSVWEKEGRHAYGDYPGFDKLEQKRSLAECEGAYSDEGEAVGDEDELEY</sequence>
<protein>
    <submittedName>
        <fullName evidence="1">Uncharacterized protein</fullName>
    </submittedName>
</protein>